<evidence type="ECO:0000256" key="5">
    <source>
        <dbReference type="ARBA" id="ARBA00022490"/>
    </source>
</evidence>
<dbReference type="Gene3D" id="1.20.1520.10">
    <property type="entry name" value="ADP-ribosylation factor-like 2-binding protein, domain"/>
    <property type="match status" value="1"/>
</dbReference>
<evidence type="ECO:0000259" key="12">
    <source>
        <dbReference type="Pfam" id="PF11527"/>
    </source>
</evidence>
<keyword evidence="8" id="KW-0966">Cell projection</keyword>
<dbReference type="PANTHER" id="PTHR21532">
    <property type="entry name" value="PHOSPHODIESTERASE HL"/>
    <property type="match status" value="1"/>
</dbReference>
<dbReference type="InterPro" id="IPR042541">
    <property type="entry name" value="BART_sf"/>
</dbReference>
<evidence type="ECO:0000256" key="4">
    <source>
        <dbReference type="ARBA" id="ARBA00021815"/>
    </source>
</evidence>
<feature type="compositionally biased region" description="Low complexity" evidence="11">
    <location>
        <begin position="141"/>
        <end position="150"/>
    </location>
</feature>
<keyword evidence="13" id="KW-1185">Reference proteome</keyword>
<dbReference type="Pfam" id="PF11527">
    <property type="entry name" value="ARL2_Bind_BART"/>
    <property type="match status" value="1"/>
</dbReference>
<evidence type="ECO:0000313" key="14">
    <source>
        <dbReference type="RefSeq" id="XP_025833753.1"/>
    </source>
</evidence>
<accession>A0A7F5RCQ9</accession>
<evidence type="ECO:0000313" key="13">
    <source>
        <dbReference type="Proteomes" id="UP000192223"/>
    </source>
</evidence>
<dbReference type="AlphaFoldDB" id="A0A7F5RCQ9"/>
<keyword evidence="5" id="KW-0963">Cytoplasm</keyword>
<organism evidence="13 14">
    <name type="scientific">Agrilus planipennis</name>
    <name type="common">Emerald ash borer</name>
    <name type="synonym">Agrilus marcopoli</name>
    <dbReference type="NCBI Taxonomy" id="224129"/>
    <lineage>
        <taxon>Eukaryota</taxon>
        <taxon>Metazoa</taxon>
        <taxon>Ecdysozoa</taxon>
        <taxon>Arthropoda</taxon>
        <taxon>Hexapoda</taxon>
        <taxon>Insecta</taxon>
        <taxon>Pterygota</taxon>
        <taxon>Neoptera</taxon>
        <taxon>Endopterygota</taxon>
        <taxon>Coleoptera</taxon>
        <taxon>Polyphaga</taxon>
        <taxon>Elateriformia</taxon>
        <taxon>Buprestoidea</taxon>
        <taxon>Buprestidae</taxon>
        <taxon>Agrilinae</taxon>
        <taxon>Agrilus</taxon>
    </lineage>
</organism>
<feature type="region of interest" description="Disordered" evidence="11">
    <location>
        <begin position="131"/>
        <end position="169"/>
    </location>
</feature>
<protein>
    <recommendedName>
        <fullName evidence="4">Cilia- and flagella-associated protein 36</fullName>
    </recommendedName>
    <alternativeName>
        <fullName evidence="9">Coiled-coil domain-containing protein 104</fullName>
    </alternativeName>
</protein>
<dbReference type="GO" id="GO:0005930">
    <property type="term" value="C:axoneme"/>
    <property type="evidence" value="ECO:0007669"/>
    <property type="project" value="TreeGrafter"/>
</dbReference>
<dbReference type="OrthoDB" id="272687at2759"/>
<evidence type="ECO:0000256" key="1">
    <source>
        <dbReference type="ARBA" id="ARBA00004138"/>
    </source>
</evidence>
<dbReference type="InterPro" id="IPR023379">
    <property type="entry name" value="BART_dom"/>
</dbReference>
<reference evidence="14" key="1">
    <citation type="submission" date="2025-08" db="UniProtKB">
        <authorList>
            <consortium name="RefSeq"/>
        </authorList>
    </citation>
    <scope>IDENTIFICATION</scope>
    <source>
        <tissue evidence="14">Entire body</tissue>
    </source>
</reference>
<dbReference type="GeneID" id="108735127"/>
<keyword evidence="6 10" id="KW-0175">Coiled coil</keyword>
<comment type="similarity">
    <text evidence="3">Belongs to the CFAP36 family.</text>
</comment>
<gene>
    <name evidence="14" type="primary">LOC108735127</name>
</gene>
<evidence type="ECO:0000256" key="10">
    <source>
        <dbReference type="SAM" id="Coils"/>
    </source>
</evidence>
<proteinExistence type="inferred from homology"/>
<keyword evidence="7" id="KW-0969">Cilium</keyword>
<evidence type="ECO:0000256" key="8">
    <source>
        <dbReference type="ARBA" id="ARBA00023273"/>
    </source>
</evidence>
<evidence type="ECO:0000256" key="9">
    <source>
        <dbReference type="ARBA" id="ARBA00031593"/>
    </source>
</evidence>
<dbReference type="Proteomes" id="UP000192223">
    <property type="component" value="Unplaced"/>
</dbReference>
<sequence>MGSEDSVWIFDSLVGFLNGPVWQGPIQTFIEENCHAFETHMVHDQSHKKLFEEYRNLVDLMLGSYMDDIGITPQQFEDACNLQHNQGLAQHFDYAVFEQIWAANDFELFKRMMIQRNLEIQLQTLQLMSQNVKDSSENESPETPSVTTSTDKAQPQEGKPKLKQKMKLLPEKIELPPLKLYEEKGMLEDDLFEQASSHEEDKNKDENKIEELENEIKSLTTTTQKNKVSSAEIRKRQEYLRAQRDKLVALKKAERKKKLSNENQEDPKKTGGRPKSARAAESLLTGSDIQEVEQQLKIRKHLAERLRTELINNKE</sequence>
<feature type="region of interest" description="Disordered" evidence="11">
    <location>
        <begin position="250"/>
        <end position="289"/>
    </location>
</feature>
<evidence type="ECO:0000256" key="3">
    <source>
        <dbReference type="ARBA" id="ARBA00007460"/>
    </source>
</evidence>
<evidence type="ECO:0000256" key="6">
    <source>
        <dbReference type="ARBA" id="ARBA00023054"/>
    </source>
</evidence>
<name>A0A7F5RCQ9_AGRPL</name>
<dbReference type="RefSeq" id="XP_025833753.1">
    <property type="nucleotide sequence ID" value="XM_025977968.1"/>
</dbReference>
<feature type="coiled-coil region" evidence="10">
    <location>
        <begin position="195"/>
        <end position="222"/>
    </location>
</feature>
<comment type="subcellular location">
    <subcellularLocation>
        <location evidence="1">Cell projection</location>
        <location evidence="1">Cilium</location>
    </subcellularLocation>
    <subcellularLocation>
        <location evidence="2">Cytoplasm</location>
    </subcellularLocation>
</comment>
<keyword evidence="14" id="KW-0282">Flagellum</keyword>
<evidence type="ECO:0000256" key="7">
    <source>
        <dbReference type="ARBA" id="ARBA00023069"/>
    </source>
</evidence>
<evidence type="ECO:0000256" key="2">
    <source>
        <dbReference type="ARBA" id="ARBA00004496"/>
    </source>
</evidence>
<feature type="domain" description="BART" evidence="12">
    <location>
        <begin position="6"/>
        <end position="121"/>
    </location>
</feature>
<dbReference type="FunCoup" id="A0A7F5RCQ9">
    <property type="interactions" value="83"/>
</dbReference>
<dbReference type="InterPro" id="IPR038888">
    <property type="entry name" value="CFAP36"/>
</dbReference>
<evidence type="ECO:0000256" key="11">
    <source>
        <dbReference type="SAM" id="MobiDB-lite"/>
    </source>
</evidence>
<dbReference type="InParanoid" id="A0A7F5RCQ9"/>
<dbReference type="GO" id="GO:0097546">
    <property type="term" value="C:ciliary base"/>
    <property type="evidence" value="ECO:0007669"/>
    <property type="project" value="TreeGrafter"/>
</dbReference>
<dbReference type="KEGG" id="apln:108735127"/>
<dbReference type="PANTHER" id="PTHR21532:SF0">
    <property type="entry name" value="CILIA- AND FLAGELLA-ASSOCIATED PROTEIN 36"/>
    <property type="match status" value="1"/>
</dbReference>